<organism evidence="4 5">
    <name type="scientific">Lachnospira intestinalis</name>
    <dbReference type="NCBI Taxonomy" id="3133158"/>
    <lineage>
        <taxon>Bacteria</taxon>
        <taxon>Bacillati</taxon>
        <taxon>Bacillota</taxon>
        <taxon>Clostridia</taxon>
        <taxon>Lachnospirales</taxon>
        <taxon>Lachnospiraceae</taxon>
        <taxon>Lachnospira</taxon>
    </lineage>
</organism>
<dbReference type="InterPro" id="IPR000792">
    <property type="entry name" value="Tscrpt_reg_LuxR_C"/>
</dbReference>
<comment type="caution">
    <text evidence="4">The sequence shown here is derived from an EMBL/GenBank/DDBJ whole genome shotgun (WGS) entry which is preliminary data.</text>
</comment>
<name>A0ABV1H800_9FIRM</name>
<dbReference type="Gene3D" id="1.20.1250.20">
    <property type="entry name" value="MFS general substrate transporter like domains"/>
    <property type="match status" value="1"/>
</dbReference>
<evidence type="ECO:0000313" key="5">
    <source>
        <dbReference type="Proteomes" id="UP001546774"/>
    </source>
</evidence>
<feature type="region of interest" description="Disordered" evidence="1">
    <location>
        <begin position="213"/>
        <end position="242"/>
    </location>
</feature>
<feature type="transmembrane region" description="Helical" evidence="2">
    <location>
        <begin position="73"/>
        <end position="89"/>
    </location>
</feature>
<feature type="transmembrane region" description="Helical" evidence="2">
    <location>
        <begin position="162"/>
        <end position="178"/>
    </location>
</feature>
<evidence type="ECO:0000256" key="1">
    <source>
        <dbReference type="SAM" id="MobiDB-lite"/>
    </source>
</evidence>
<feature type="transmembrane region" description="Helical" evidence="2">
    <location>
        <begin position="96"/>
        <end position="115"/>
    </location>
</feature>
<dbReference type="InterPro" id="IPR016032">
    <property type="entry name" value="Sig_transdc_resp-reg_C-effctor"/>
</dbReference>
<dbReference type="SUPFAM" id="SSF103473">
    <property type="entry name" value="MFS general substrate transporter"/>
    <property type="match status" value="1"/>
</dbReference>
<evidence type="ECO:0000313" key="4">
    <source>
        <dbReference type="EMBL" id="MEQ2555416.1"/>
    </source>
</evidence>
<sequence length="322" mass="35879">MPAVEKEKLSMDSNGKKDSGREVYAQERIQVTEKRVRAFLLAAIVFFMTFIFAELDNAVTLVHAEGSADVGQWPRLLLAVSGLAAGMLYDIRESRYMHMVMYCVMMLSTICMMSMMLGMPFIVGLVVFYLSAGFFSVYFTAGFMEIAPEMKHPGCWAGMGRAVNNFCALITVFITTRFEMGNGYYMMIAAVVLFVVISILLFLYQSPVKEKKSGEQEEQPLSVGNTDENISGTADDTGIDTERCPDSDDSFAAFCGKYGLTQREREVLQALVTSDKTAQEIAHEIGMSRAAFYRHIASLNEKTGTKARVGLLQFYYNDINGK</sequence>
<keyword evidence="2" id="KW-0472">Membrane</keyword>
<keyword evidence="5" id="KW-1185">Reference proteome</keyword>
<feature type="compositionally biased region" description="Polar residues" evidence="1">
    <location>
        <begin position="222"/>
        <end position="234"/>
    </location>
</feature>
<dbReference type="SUPFAM" id="SSF46894">
    <property type="entry name" value="C-terminal effector domain of the bipartite response regulators"/>
    <property type="match status" value="1"/>
</dbReference>
<dbReference type="InterPro" id="IPR036259">
    <property type="entry name" value="MFS_trans_sf"/>
</dbReference>
<dbReference type="Proteomes" id="UP001546774">
    <property type="component" value="Unassembled WGS sequence"/>
</dbReference>
<protein>
    <submittedName>
        <fullName evidence="4">Helix-turn-helix domain-containing protein</fullName>
    </submittedName>
</protein>
<feature type="transmembrane region" description="Helical" evidence="2">
    <location>
        <begin position="184"/>
        <end position="204"/>
    </location>
</feature>
<feature type="domain" description="HTH luxR-type" evidence="3">
    <location>
        <begin position="257"/>
        <end position="315"/>
    </location>
</feature>
<evidence type="ECO:0000256" key="2">
    <source>
        <dbReference type="SAM" id="Phobius"/>
    </source>
</evidence>
<dbReference type="EMBL" id="JBBMFS010000008">
    <property type="protein sequence ID" value="MEQ2555416.1"/>
    <property type="molecule type" value="Genomic_DNA"/>
</dbReference>
<keyword evidence="2" id="KW-1133">Transmembrane helix</keyword>
<feature type="transmembrane region" description="Helical" evidence="2">
    <location>
        <begin position="121"/>
        <end position="141"/>
    </location>
</feature>
<accession>A0ABV1H800</accession>
<evidence type="ECO:0000259" key="3">
    <source>
        <dbReference type="SMART" id="SM00421"/>
    </source>
</evidence>
<proteinExistence type="predicted"/>
<gene>
    <name evidence="4" type="ORF">WMO37_10410</name>
</gene>
<keyword evidence="2" id="KW-0812">Transmembrane</keyword>
<dbReference type="Pfam" id="PF00196">
    <property type="entry name" value="GerE"/>
    <property type="match status" value="1"/>
</dbReference>
<feature type="transmembrane region" description="Helical" evidence="2">
    <location>
        <begin position="36"/>
        <end position="53"/>
    </location>
</feature>
<dbReference type="InterPro" id="IPR036388">
    <property type="entry name" value="WH-like_DNA-bd_sf"/>
</dbReference>
<dbReference type="Gene3D" id="1.10.10.10">
    <property type="entry name" value="Winged helix-like DNA-binding domain superfamily/Winged helix DNA-binding domain"/>
    <property type="match status" value="1"/>
</dbReference>
<reference evidence="4" key="1">
    <citation type="submission" date="2024-03" db="EMBL/GenBank/DDBJ databases">
        <title>Human intestinal bacterial collection.</title>
        <authorList>
            <person name="Pauvert C."/>
            <person name="Hitch T.C.A."/>
            <person name="Clavel T."/>
        </authorList>
    </citation>
    <scope>NUCLEOTIDE SEQUENCE [LARGE SCALE GENOMIC DNA]</scope>
    <source>
        <strain evidence="4">CLA-AA-H89B</strain>
    </source>
</reference>
<dbReference type="SMART" id="SM00421">
    <property type="entry name" value="HTH_LUXR"/>
    <property type="match status" value="1"/>
</dbReference>